<feature type="domain" description="Replication-associated protein ORF2/G2P" evidence="2">
    <location>
        <begin position="107"/>
        <end position="210"/>
    </location>
</feature>
<evidence type="ECO:0000313" key="3">
    <source>
        <dbReference type="EMBL" id="CUQ85937.1"/>
    </source>
</evidence>
<dbReference type="Proteomes" id="UP000095780">
    <property type="component" value="Unassembled WGS sequence"/>
</dbReference>
<evidence type="ECO:0000256" key="1">
    <source>
        <dbReference type="SAM" id="MobiDB-lite"/>
    </source>
</evidence>
<feature type="compositionally biased region" description="Basic and acidic residues" evidence="1">
    <location>
        <begin position="303"/>
        <end position="325"/>
    </location>
</feature>
<name>A0A174ZJH9_9FIRM</name>
<dbReference type="AlphaFoldDB" id="A0A174ZJH9"/>
<dbReference type="EMBL" id="CZBV01000004">
    <property type="protein sequence ID" value="CUQ85937.1"/>
    <property type="molecule type" value="Genomic_DNA"/>
</dbReference>
<feature type="region of interest" description="Disordered" evidence="1">
    <location>
        <begin position="301"/>
        <end position="325"/>
    </location>
</feature>
<gene>
    <name evidence="3" type="ORF">ERS852492_01740</name>
</gene>
<dbReference type="Pfam" id="PF23343">
    <property type="entry name" value="REP_ORF2-G2P"/>
    <property type="match status" value="1"/>
</dbReference>
<reference evidence="3 4" key="1">
    <citation type="submission" date="2015-09" db="EMBL/GenBank/DDBJ databases">
        <authorList>
            <consortium name="Pathogen Informatics"/>
        </authorList>
    </citation>
    <scope>NUCLEOTIDE SEQUENCE [LARGE SCALE GENOMIC DNA]</scope>
    <source>
        <strain evidence="3 4">2789STDY5834878</strain>
    </source>
</reference>
<protein>
    <recommendedName>
        <fullName evidence="2">Replication-associated protein ORF2/G2P domain-containing protein</fullName>
    </recommendedName>
</protein>
<evidence type="ECO:0000259" key="2">
    <source>
        <dbReference type="Pfam" id="PF23343"/>
    </source>
</evidence>
<proteinExistence type="predicted"/>
<dbReference type="RefSeq" id="WP_070098699.1">
    <property type="nucleotide sequence ID" value="NZ_CABIXW010000004.1"/>
</dbReference>
<accession>A0A174ZJH9</accession>
<evidence type="ECO:0000313" key="4">
    <source>
        <dbReference type="Proteomes" id="UP000095780"/>
    </source>
</evidence>
<organism evidence="3 4">
    <name type="scientific">Lachnospira eligens</name>
    <dbReference type="NCBI Taxonomy" id="39485"/>
    <lineage>
        <taxon>Bacteria</taxon>
        <taxon>Bacillati</taxon>
        <taxon>Bacillota</taxon>
        <taxon>Clostridia</taxon>
        <taxon>Lachnospirales</taxon>
        <taxon>Lachnospiraceae</taxon>
        <taxon>Lachnospira</taxon>
    </lineage>
</organism>
<dbReference type="InterPro" id="IPR056906">
    <property type="entry name" value="ORF2/G2P_dom"/>
</dbReference>
<sequence length="325" mass="38554">MARKRGMQYIPYDYEAAYNKAMEDMHEWFIENLFQHRKKVIYALKEITAGDQFEIEIYPQFRSMDEVPPEGRTIKKDNNKAQKNLNDKNARKYVERLINENFSDRDIWMTLTYDDEHLPLDGDVDAAIKNVQKYIRRINYQRKKRGLPNAKYVYVTAYNPDAEIRWHHHIVMDGALDMETVESCWKQSSRNEVRRLQTDENGLSGMANYIVEEKNRVPSEKRWNSSQGLRDPRIKVVHSKRPAAGGSYKKIGSFVDKMVKDRDSIPEILKKWYPDMDFTNAAVYYNDFNCMFYIHARMRKRRSTGEKTNKTNKTDKTGIEKSRFV</sequence>